<feature type="domain" description="Peptidase M13 C-terminal" evidence="8">
    <location>
        <begin position="650"/>
        <end position="840"/>
    </location>
</feature>
<dbReference type="SUPFAM" id="SSF55486">
    <property type="entry name" value="Metalloproteases ('zincins'), catalytic domain"/>
    <property type="match status" value="1"/>
</dbReference>
<dbReference type="GO" id="GO:0046872">
    <property type="term" value="F:metal ion binding"/>
    <property type="evidence" value="ECO:0007669"/>
    <property type="project" value="UniProtKB-KW"/>
</dbReference>
<dbReference type="CDD" id="cd08662">
    <property type="entry name" value="M13"/>
    <property type="match status" value="1"/>
</dbReference>
<comment type="similarity">
    <text evidence="2">Belongs to the peptidase M13 family.</text>
</comment>
<evidence type="ECO:0000256" key="5">
    <source>
        <dbReference type="ARBA" id="ARBA00022801"/>
    </source>
</evidence>
<evidence type="ECO:0000256" key="1">
    <source>
        <dbReference type="ARBA" id="ARBA00001947"/>
    </source>
</evidence>
<dbReference type="PANTHER" id="PTHR11733">
    <property type="entry name" value="ZINC METALLOPROTEASE FAMILY M13 NEPRILYSIN-RELATED"/>
    <property type="match status" value="1"/>
</dbReference>
<dbReference type="InterPro" id="IPR008753">
    <property type="entry name" value="Peptidase_M13_N"/>
</dbReference>
<dbReference type="Pfam" id="PF01431">
    <property type="entry name" value="Peptidase_M13"/>
    <property type="match status" value="1"/>
</dbReference>
<comment type="cofactor">
    <cofactor evidence="1">
        <name>Zn(2+)</name>
        <dbReference type="ChEBI" id="CHEBI:29105"/>
    </cofactor>
</comment>
<name>A0A914HJ26_GLORO</name>
<accession>A0A914HJ26</accession>
<evidence type="ECO:0000259" key="9">
    <source>
        <dbReference type="Pfam" id="PF05649"/>
    </source>
</evidence>
<reference evidence="11" key="1">
    <citation type="submission" date="2022-11" db="UniProtKB">
        <authorList>
            <consortium name="WormBaseParasite"/>
        </authorList>
    </citation>
    <scope>IDENTIFICATION</scope>
</reference>
<evidence type="ECO:0000259" key="8">
    <source>
        <dbReference type="Pfam" id="PF01431"/>
    </source>
</evidence>
<keyword evidence="7" id="KW-0482">Metalloprotease</keyword>
<sequence length="846" mass="96486">MYHLTNTNTSQYIQVHHRTFAQIKWLRVRIDLATPFGFAMNVRLLSLRSRPLLFLLCSFFGAGSEWLSDEEAKPFPSPSSSNGTFYEGNSVVSGNDQNAFHPKQRAKGVREEEYRLEAKNVTIFIPELHFSSQNGVIELNSFNITADFLEVKSGDQTDLSRKIQSLLLMENEPTSATNTTADLNTFEYPELVASLNKSLNPCDNFYNFVCDGWMKSNPIDEDKTSANQFQLINNLIEDRVKEILDDREHFHALPPYDQMMFDMFDACMDNASRLAAGSGTLLRTLKSLKQSFGMRYITDWLLKVWPINLFYVVNVGPDMRNTSNTILTISPNNVFLLSEKLYIEDNLAPKYLAALKRYLRDLLELLYTDDVRQSVFKKANKAADIERRVNAFIEVEVRMALIINDTDKHYDNAYNDDIYTTLQELQHTLAGTINWPRYLRRILPDEVLIRKFSNAIGTVEARISEVELIRKFEKLARNLSGQMLSDYMDWKVILAEIVHLDSRYMEAQFELDRVLQGSLARPAQWKECKNVVLGFFPALIERVEATKGQMGEMFGNVKKSFHQMLDANSWMDVKTKSEAFEKLKRLNVLVGYMDAIFNETKLRKHFKEYDVHKGQSFPEMAFALSKLMNRKSFLQLLEPVEVEFSSLVINGFYYPIKNSIVLTGGILQGVFFNSNRSITMNYGSIGVVLAHEITHGFDNNGRLHDQSGNQKKCLIDQYNAIQVPGVEGLHINGNLTQGENIADNGGMRAAYAAMEANLANNPKMAARRVRGLEQFSPEQLFFINYAFSWCTNQRHEAAVFASVFDSHSPPESRVNVVLGNLPQFANLFKCPLGSAMNMGSRSCSVW</sequence>
<dbReference type="InterPro" id="IPR042089">
    <property type="entry name" value="Peptidase_M13_dom_2"/>
</dbReference>
<dbReference type="PANTHER" id="PTHR11733:SF167">
    <property type="entry name" value="FI17812P1-RELATED"/>
    <property type="match status" value="1"/>
</dbReference>
<dbReference type="InterPro" id="IPR000718">
    <property type="entry name" value="Peptidase_M13"/>
</dbReference>
<evidence type="ECO:0000256" key="2">
    <source>
        <dbReference type="ARBA" id="ARBA00007357"/>
    </source>
</evidence>
<evidence type="ECO:0000256" key="3">
    <source>
        <dbReference type="ARBA" id="ARBA00022670"/>
    </source>
</evidence>
<evidence type="ECO:0000313" key="10">
    <source>
        <dbReference type="Proteomes" id="UP000887572"/>
    </source>
</evidence>
<evidence type="ECO:0000313" key="11">
    <source>
        <dbReference type="WBParaSite" id="Gr19_v10_g17349.t1"/>
    </source>
</evidence>
<dbReference type="GO" id="GO:0004222">
    <property type="term" value="F:metalloendopeptidase activity"/>
    <property type="evidence" value="ECO:0007669"/>
    <property type="project" value="InterPro"/>
</dbReference>
<dbReference type="InterPro" id="IPR018497">
    <property type="entry name" value="Peptidase_M13_C"/>
</dbReference>
<dbReference type="Pfam" id="PF05649">
    <property type="entry name" value="Peptidase_M13_N"/>
    <property type="match status" value="1"/>
</dbReference>
<keyword evidence="10" id="KW-1185">Reference proteome</keyword>
<evidence type="ECO:0000256" key="7">
    <source>
        <dbReference type="ARBA" id="ARBA00023049"/>
    </source>
</evidence>
<evidence type="ECO:0000256" key="4">
    <source>
        <dbReference type="ARBA" id="ARBA00022723"/>
    </source>
</evidence>
<dbReference type="PROSITE" id="PS51885">
    <property type="entry name" value="NEPRILYSIN"/>
    <property type="match status" value="1"/>
</dbReference>
<protein>
    <submittedName>
        <fullName evidence="11">Uncharacterized protein</fullName>
    </submittedName>
</protein>
<proteinExistence type="inferred from homology"/>
<dbReference type="GO" id="GO:0005886">
    <property type="term" value="C:plasma membrane"/>
    <property type="evidence" value="ECO:0007669"/>
    <property type="project" value="TreeGrafter"/>
</dbReference>
<evidence type="ECO:0000256" key="6">
    <source>
        <dbReference type="ARBA" id="ARBA00022833"/>
    </source>
</evidence>
<dbReference type="InterPro" id="IPR024079">
    <property type="entry name" value="MetalloPept_cat_dom_sf"/>
</dbReference>
<keyword evidence="5" id="KW-0378">Hydrolase</keyword>
<organism evidence="10 11">
    <name type="scientific">Globodera rostochiensis</name>
    <name type="common">Golden nematode worm</name>
    <name type="synonym">Heterodera rostochiensis</name>
    <dbReference type="NCBI Taxonomy" id="31243"/>
    <lineage>
        <taxon>Eukaryota</taxon>
        <taxon>Metazoa</taxon>
        <taxon>Ecdysozoa</taxon>
        <taxon>Nematoda</taxon>
        <taxon>Chromadorea</taxon>
        <taxon>Rhabditida</taxon>
        <taxon>Tylenchina</taxon>
        <taxon>Tylenchomorpha</taxon>
        <taxon>Tylenchoidea</taxon>
        <taxon>Heteroderidae</taxon>
        <taxon>Heteroderinae</taxon>
        <taxon>Globodera</taxon>
    </lineage>
</organism>
<dbReference type="PRINTS" id="PR00786">
    <property type="entry name" value="NEPRILYSIN"/>
</dbReference>
<keyword evidence="4" id="KW-0479">Metal-binding</keyword>
<feature type="domain" description="Peptidase M13 N-terminal" evidence="9">
    <location>
        <begin position="201"/>
        <end position="592"/>
    </location>
</feature>
<dbReference type="WBParaSite" id="Gr19_v10_g17349.t1">
    <property type="protein sequence ID" value="Gr19_v10_g17349.t1"/>
    <property type="gene ID" value="Gr19_v10_g17349"/>
</dbReference>
<dbReference type="GO" id="GO:0016485">
    <property type="term" value="P:protein processing"/>
    <property type="evidence" value="ECO:0007669"/>
    <property type="project" value="TreeGrafter"/>
</dbReference>
<dbReference type="AlphaFoldDB" id="A0A914HJ26"/>
<keyword evidence="3" id="KW-0645">Protease</keyword>
<dbReference type="Gene3D" id="3.40.390.10">
    <property type="entry name" value="Collagenase (Catalytic Domain)"/>
    <property type="match status" value="1"/>
</dbReference>
<keyword evidence="6" id="KW-0862">Zinc</keyword>
<dbReference type="Proteomes" id="UP000887572">
    <property type="component" value="Unplaced"/>
</dbReference>
<dbReference type="Gene3D" id="1.10.1380.10">
    <property type="entry name" value="Neutral endopeptidase , domain2"/>
    <property type="match status" value="1"/>
</dbReference>